<feature type="transmembrane region" description="Helical" evidence="2">
    <location>
        <begin position="178"/>
        <end position="201"/>
    </location>
</feature>
<evidence type="ECO:0000256" key="2">
    <source>
        <dbReference type="SAM" id="Phobius"/>
    </source>
</evidence>
<organism evidence="3 4">
    <name type="scientific">Mobilicoccus caccae</name>
    <dbReference type="NCBI Taxonomy" id="1859295"/>
    <lineage>
        <taxon>Bacteria</taxon>
        <taxon>Bacillati</taxon>
        <taxon>Actinomycetota</taxon>
        <taxon>Actinomycetes</taxon>
        <taxon>Micrococcales</taxon>
        <taxon>Dermatophilaceae</taxon>
        <taxon>Mobilicoccus</taxon>
    </lineage>
</organism>
<evidence type="ECO:0000256" key="1">
    <source>
        <dbReference type="SAM" id="MobiDB-lite"/>
    </source>
</evidence>
<gene>
    <name evidence="3" type="ORF">GCM10025883_15320</name>
</gene>
<dbReference type="PANTHER" id="PTHR30354">
    <property type="entry name" value="GNT FAMILY GLUCONATE TRANSPORTER"/>
    <property type="match status" value="1"/>
</dbReference>
<feature type="transmembrane region" description="Helical" evidence="2">
    <location>
        <begin position="292"/>
        <end position="313"/>
    </location>
</feature>
<dbReference type="EMBL" id="BSUO01000001">
    <property type="protein sequence ID" value="GMA39487.1"/>
    <property type="molecule type" value="Genomic_DNA"/>
</dbReference>
<evidence type="ECO:0000313" key="4">
    <source>
        <dbReference type="Proteomes" id="UP001157126"/>
    </source>
</evidence>
<dbReference type="InterPro" id="IPR003474">
    <property type="entry name" value="Glcn_transporter"/>
</dbReference>
<dbReference type="Proteomes" id="UP001157126">
    <property type="component" value="Unassembled WGS sequence"/>
</dbReference>
<name>A0ABQ6IRY6_9MICO</name>
<feature type="transmembrane region" description="Helical" evidence="2">
    <location>
        <begin position="98"/>
        <end position="128"/>
    </location>
</feature>
<feature type="compositionally biased region" description="Basic and acidic residues" evidence="1">
    <location>
        <begin position="232"/>
        <end position="247"/>
    </location>
</feature>
<reference evidence="4" key="1">
    <citation type="journal article" date="2019" name="Int. J. Syst. Evol. Microbiol.">
        <title>The Global Catalogue of Microorganisms (GCM) 10K type strain sequencing project: providing services to taxonomists for standard genome sequencing and annotation.</title>
        <authorList>
            <consortium name="The Broad Institute Genomics Platform"/>
            <consortium name="The Broad Institute Genome Sequencing Center for Infectious Disease"/>
            <person name="Wu L."/>
            <person name="Ma J."/>
        </authorList>
    </citation>
    <scope>NUCLEOTIDE SEQUENCE [LARGE SCALE GENOMIC DNA]</scope>
    <source>
        <strain evidence="4">NBRC 113072</strain>
    </source>
</reference>
<feature type="compositionally biased region" description="Basic residues" evidence="1">
    <location>
        <begin position="452"/>
        <end position="465"/>
    </location>
</feature>
<keyword evidence="2" id="KW-1133">Transmembrane helix</keyword>
<sequence>MTLALVGIFVSLALLIALAYRGHSVIVLAPLMALLAVLLAGAPILANYTQVFMPALAGFIAQFFPLFLTGAIFGKLMADSGYAQDFAAWISRLLGPQHALLVTVIATALLTSGGVSAWVIVFTIFPIARSLFEQADIPRRLMPAAIALGIFTFATAALPGSPQIHNTIPTRFFQTNTFAAPFLGIIGAAITFGLGMLWLWFRQRRLVAAGESFGDLTHAERRTGAVGPVGDEMDHLHTPDREPDGSARRGITGLAPVAVVVATNALLTYLVIPAMDTGYLAEKRYGGVALAQVASVWSVTAALVVASVVIFLMRPGSAGTYLAGLSEGAKNAVIPVFTTASEVAYGATIASLAAFALVRDGIFAISDNALVTSVLSTSVIAAVTGSASGGLTISLNTFGEQLVQMATAQGISMDLMHRATAMASVGFDSPSQRRDHHPARGHRALAPGVLQGHRHGHRRRPGRRAAGRDGARSHLRQLLSRATVS</sequence>
<dbReference type="RefSeq" id="WP_284303389.1">
    <property type="nucleotide sequence ID" value="NZ_BSUO01000001.1"/>
</dbReference>
<feature type="transmembrane region" description="Helical" evidence="2">
    <location>
        <begin position="55"/>
        <end position="78"/>
    </location>
</feature>
<feature type="transmembrane region" description="Helical" evidence="2">
    <location>
        <begin position="251"/>
        <end position="272"/>
    </location>
</feature>
<feature type="region of interest" description="Disordered" evidence="1">
    <location>
        <begin position="427"/>
        <end position="473"/>
    </location>
</feature>
<keyword evidence="2" id="KW-0812">Transmembrane</keyword>
<feature type="compositionally biased region" description="Basic residues" evidence="1">
    <location>
        <begin position="434"/>
        <end position="443"/>
    </location>
</feature>
<evidence type="ECO:0000313" key="3">
    <source>
        <dbReference type="EMBL" id="GMA39487.1"/>
    </source>
</evidence>
<comment type="caution">
    <text evidence="3">The sequence shown here is derived from an EMBL/GenBank/DDBJ whole genome shotgun (WGS) entry which is preliminary data.</text>
</comment>
<accession>A0ABQ6IRY6</accession>
<feature type="transmembrane region" description="Helical" evidence="2">
    <location>
        <begin position="140"/>
        <end position="158"/>
    </location>
</feature>
<proteinExistence type="predicted"/>
<protein>
    <submittedName>
        <fullName evidence="3">Citrate transporter</fullName>
    </submittedName>
</protein>
<keyword evidence="4" id="KW-1185">Reference proteome</keyword>
<feature type="region of interest" description="Disordered" evidence="1">
    <location>
        <begin position="227"/>
        <end position="247"/>
    </location>
</feature>
<dbReference type="PANTHER" id="PTHR30354:SF7">
    <property type="entry name" value="BLL7963 PROTEIN"/>
    <property type="match status" value="1"/>
</dbReference>
<feature type="transmembrane region" description="Helical" evidence="2">
    <location>
        <begin position="29"/>
        <end position="48"/>
    </location>
</feature>
<keyword evidence="2" id="KW-0472">Membrane</keyword>